<dbReference type="AlphaFoldDB" id="A0A231HEC1"/>
<keyword evidence="3" id="KW-1185">Reference proteome</keyword>
<sequence length="142" mass="15529">MTAQPDSSHDTPSRDGLEIVTELSRRFAAGDGAGALALFHPEIRIEQPASLPHGGSYHGHAGVAAMGESFGRHWERSIDNPRIFGSAESVVQLTTQTWTARESGRHATVDVVELFSFADGLVREIRVFQQDTHALLKTLEPR</sequence>
<gene>
    <name evidence="2" type="ORF">B7C42_00166</name>
</gene>
<organism evidence="2 3">
    <name type="scientific">Nocardia cerradoensis</name>
    <dbReference type="NCBI Taxonomy" id="85688"/>
    <lineage>
        <taxon>Bacteria</taxon>
        <taxon>Bacillati</taxon>
        <taxon>Actinomycetota</taxon>
        <taxon>Actinomycetes</taxon>
        <taxon>Mycobacteriales</taxon>
        <taxon>Nocardiaceae</taxon>
        <taxon>Nocardia</taxon>
    </lineage>
</organism>
<evidence type="ECO:0000313" key="3">
    <source>
        <dbReference type="Proteomes" id="UP000215506"/>
    </source>
</evidence>
<protein>
    <recommendedName>
        <fullName evidence="1">SnoaL-like domain-containing protein</fullName>
    </recommendedName>
</protein>
<reference evidence="2 3" key="1">
    <citation type="submission" date="2017-07" db="EMBL/GenBank/DDBJ databases">
        <title>First draft Genome Sequence of Nocardia cerradoensis isolated from human infection.</title>
        <authorList>
            <person name="Carrasco G."/>
        </authorList>
    </citation>
    <scope>NUCLEOTIDE SEQUENCE [LARGE SCALE GENOMIC DNA]</scope>
    <source>
        <strain evidence="2 3">CNM20130759</strain>
    </source>
</reference>
<comment type="caution">
    <text evidence="2">The sequence shown here is derived from an EMBL/GenBank/DDBJ whole genome shotgun (WGS) entry which is preliminary data.</text>
</comment>
<name>A0A231HEC1_9NOCA</name>
<proteinExistence type="predicted"/>
<dbReference type="InterPro" id="IPR037401">
    <property type="entry name" value="SnoaL-like"/>
</dbReference>
<dbReference type="SUPFAM" id="SSF54427">
    <property type="entry name" value="NTF2-like"/>
    <property type="match status" value="1"/>
</dbReference>
<dbReference type="RefSeq" id="WP_094024074.1">
    <property type="nucleotide sequence ID" value="NZ_NGAF01000001.1"/>
</dbReference>
<dbReference type="InterPro" id="IPR032710">
    <property type="entry name" value="NTF2-like_dom_sf"/>
</dbReference>
<dbReference type="Gene3D" id="3.10.450.50">
    <property type="match status" value="1"/>
</dbReference>
<evidence type="ECO:0000313" key="2">
    <source>
        <dbReference type="EMBL" id="OXR47047.1"/>
    </source>
</evidence>
<dbReference type="Proteomes" id="UP000215506">
    <property type="component" value="Unassembled WGS sequence"/>
</dbReference>
<evidence type="ECO:0000259" key="1">
    <source>
        <dbReference type="Pfam" id="PF12680"/>
    </source>
</evidence>
<feature type="domain" description="SnoaL-like" evidence="1">
    <location>
        <begin position="20"/>
        <end position="124"/>
    </location>
</feature>
<dbReference type="Pfam" id="PF12680">
    <property type="entry name" value="SnoaL_2"/>
    <property type="match status" value="1"/>
</dbReference>
<accession>A0A231HEC1</accession>
<dbReference type="EMBL" id="NGAF01000001">
    <property type="protein sequence ID" value="OXR47047.1"/>
    <property type="molecule type" value="Genomic_DNA"/>
</dbReference>